<dbReference type="AlphaFoldDB" id="A0A922SNL6"/>
<dbReference type="Proteomes" id="UP000814243">
    <property type="component" value="Unassembled WGS sequence"/>
</dbReference>
<gene>
    <name evidence="1" type="ORF">HF086_005637</name>
</gene>
<protein>
    <submittedName>
        <fullName evidence="1">Uncharacterized protein</fullName>
    </submittedName>
</protein>
<evidence type="ECO:0000313" key="2">
    <source>
        <dbReference type="Proteomes" id="UP000814243"/>
    </source>
</evidence>
<comment type="caution">
    <text evidence="1">The sequence shown here is derived from an EMBL/GenBank/DDBJ whole genome shotgun (WGS) entry which is preliminary data.</text>
</comment>
<evidence type="ECO:0000313" key="1">
    <source>
        <dbReference type="EMBL" id="KAH9645092.1"/>
    </source>
</evidence>
<proteinExistence type="predicted"/>
<organism evidence="1 2">
    <name type="scientific">Spodoptera exigua</name>
    <name type="common">Beet armyworm</name>
    <name type="synonym">Noctua fulgens</name>
    <dbReference type="NCBI Taxonomy" id="7107"/>
    <lineage>
        <taxon>Eukaryota</taxon>
        <taxon>Metazoa</taxon>
        <taxon>Ecdysozoa</taxon>
        <taxon>Arthropoda</taxon>
        <taxon>Hexapoda</taxon>
        <taxon>Insecta</taxon>
        <taxon>Pterygota</taxon>
        <taxon>Neoptera</taxon>
        <taxon>Endopterygota</taxon>
        <taxon>Lepidoptera</taxon>
        <taxon>Glossata</taxon>
        <taxon>Ditrysia</taxon>
        <taxon>Noctuoidea</taxon>
        <taxon>Noctuidae</taxon>
        <taxon>Amphipyrinae</taxon>
        <taxon>Spodoptera</taxon>
    </lineage>
</organism>
<name>A0A922SNL6_SPOEX</name>
<accession>A0A922SNL6</accession>
<sequence>MARFVTITPDMSEAVILHLRNNFFADEPLNKAVSLCQRGEPHAALERLCAVTIADGLSVAAVEGDTLFKADATGAFSQRICSSLGMEVIRTVRYDEYLDSSGTPVFNVPPPHEALAIMVRKLP</sequence>
<dbReference type="Gene3D" id="3.40.630.30">
    <property type="match status" value="2"/>
</dbReference>
<reference evidence="1" key="1">
    <citation type="journal article" date="2021" name="G3 (Bethesda)">
        <title>Genome and transcriptome analysis of the beet armyworm Spodoptera exigua reveals targets for pest control. .</title>
        <authorList>
            <person name="Simon S."/>
            <person name="Breeschoten T."/>
            <person name="Jansen H.J."/>
            <person name="Dirks R.P."/>
            <person name="Schranz M.E."/>
            <person name="Ros V.I.D."/>
        </authorList>
    </citation>
    <scope>NUCLEOTIDE SEQUENCE</scope>
    <source>
        <strain evidence="1">TB_SE_WUR_2020</strain>
    </source>
</reference>
<dbReference type="EMBL" id="JACEFF010000057">
    <property type="protein sequence ID" value="KAH9645092.1"/>
    <property type="molecule type" value="Genomic_DNA"/>
</dbReference>